<evidence type="ECO:0000313" key="2">
    <source>
        <dbReference type="Proteomes" id="UP001159363"/>
    </source>
</evidence>
<organism evidence="1 2">
    <name type="scientific">Dryococelus australis</name>
    <dbReference type="NCBI Taxonomy" id="614101"/>
    <lineage>
        <taxon>Eukaryota</taxon>
        <taxon>Metazoa</taxon>
        <taxon>Ecdysozoa</taxon>
        <taxon>Arthropoda</taxon>
        <taxon>Hexapoda</taxon>
        <taxon>Insecta</taxon>
        <taxon>Pterygota</taxon>
        <taxon>Neoptera</taxon>
        <taxon>Polyneoptera</taxon>
        <taxon>Phasmatodea</taxon>
        <taxon>Verophasmatodea</taxon>
        <taxon>Anareolatae</taxon>
        <taxon>Phasmatidae</taxon>
        <taxon>Eurycanthinae</taxon>
        <taxon>Dryococelus</taxon>
    </lineage>
</organism>
<sequence>MQKLNTTSVSSAHRKRGYRVGSLFTARLPVFSHVGNVPNDTGGRRVFQGISLSSRPCIPALLHTNLASPSSALETSMLRTTQISSPTHSRVVPASRRTCSYSRLNLSVDLQELYQRREERVVTRAQLARGGRISWKSNFSKASEKCEVPTLRLVDGFSRGTPVPPQLHSVAPPFPTPLRSFEAMILLTNRPPTEAIRGRLQQGSLRTFARGKHSRRCRCRVGFLRGAPVSPLPPIILLLRSFACQLLRICLRLRSTFI</sequence>
<accession>A0ABQ9G8P6</accession>
<name>A0ABQ9G8P6_9NEOP</name>
<gene>
    <name evidence="1" type="ORF">PR048_030331</name>
</gene>
<proteinExistence type="predicted"/>
<protein>
    <submittedName>
        <fullName evidence="1">Uncharacterized protein</fullName>
    </submittedName>
</protein>
<dbReference type="EMBL" id="JARBHB010000014">
    <property type="protein sequence ID" value="KAJ8868791.1"/>
    <property type="molecule type" value="Genomic_DNA"/>
</dbReference>
<reference evidence="1 2" key="1">
    <citation type="submission" date="2023-02" db="EMBL/GenBank/DDBJ databases">
        <title>LHISI_Scaffold_Assembly.</title>
        <authorList>
            <person name="Stuart O.P."/>
            <person name="Cleave R."/>
            <person name="Magrath M.J.L."/>
            <person name="Mikheyev A.S."/>
        </authorList>
    </citation>
    <scope>NUCLEOTIDE SEQUENCE [LARGE SCALE GENOMIC DNA]</scope>
    <source>
        <strain evidence="1">Daus_M_001</strain>
        <tissue evidence="1">Leg muscle</tissue>
    </source>
</reference>
<keyword evidence="2" id="KW-1185">Reference proteome</keyword>
<comment type="caution">
    <text evidence="1">The sequence shown here is derived from an EMBL/GenBank/DDBJ whole genome shotgun (WGS) entry which is preliminary data.</text>
</comment>
<evidence type="ECO:0000313" key="1">
    <source>
        <dbReference type="EMBL" id="KAJ8868791.1"/>
    </source>
</evidence>
<dbReference type="Proteomes" id="UP001159363">
    <property type="component" value="Chromosome 13"/>
</dbReference>